<keyword evidence="2" id="KW-1185">Reference proteome</keyword>
<dbReference type="EMBL" id="CP026604">
    <property type="protein sequence ID" value="AWB65636.1"/>
    <property type="molecule type" value="Genomic_DNA"/>
</dbReference>
<dbReference type="RefSeq" id="WP_108601711.1">
    <property type="nucleotide sequence ID" value="NZ_CP026604.1"/>
</dbReference>
<reference evidence="1 2" key="1">
    <citation type="submission" date="2018-01" db="EMBL/GenBank/DDBJ databases">
        <title>Genome sequence of a Cantenovulum-like bacteria.</title>
        <authorList>
            <person name="Tan W.R."/>
            <person name="Lau N.-S."/>
            <person name="Go F."/>
            <person name="Amirul A.-A.A."/>
        </authorList>
    </citation>
    <scope>NUCLEOTIDE SEQUENCE [LARGE SCALE GENOMIC DNA]</scope>
    <source>
        <strain evidence="1 2">CCB-QB4</strain>
    </source>
</reference>
<accession>A0A2S0VN57</accession>
<evidence type="ECO:0000313" key="2">
    <source>
        <dbReference type="Proteomes" id="UP000244441"/>
    </source>
</evidence>
<dbReference type="AlphaFoldDB" id="A0A2S0VN57"/>
<sequence length="63" mass="7145">MNTTKKALLIVVVAFLLLGLLMLKPYQKQRILDFFALQSSYISSLQNLDNPQSMKYVNSAPLL</sequence>
<gene>
    <name evidence="1" type="ORF">C2869_03925</name>
</gene>
<proteinExistence type="predicted"/>
<evidence type="ECO:0000313" key="1">
    <source>
        <dbReference type="EMBL" id="AWB65636.1"/>
    </source>
</evidence>
<dbReference type="Proteomes" id="UP000244441">
    <property type="component" value="Chromosome"/>
</dbReference>
<dbReference type="KEGG" id="cate:C2869_03925"/>
<name>A0A2S0VN57_9ALTE</name>
<organism evidence="1 2">
    <name type="scientific">Saccharobesus litoralis</name>
    <dbReference type="NCBI Taxonomy" id="2172099"/>
    <lineage>
        <taxon>Bacteria</taxon>
        <taxon>Pseudomonadati</taxon>
        <taxon>Pseudomonadota</taxon>
        <taxon>Gammaproteobacteria</taxon>
        <taxon>Alteromonadales</taxon>
        <taxon>Alteromonadaceae</taxon>
        <taxon>Saccharobesus</taxon>
    </lineage>
</organism>
<protein>
    <submittedName>
        <fullName evidence="1">Uncharacterized protein</fullName>
    </submittedName>
</protein>